<keyword evidence="12" id="KW-0489">Methyltransferase</keyword>
<comment type="cofactor">
    <cofactor evidence="1">
        <name>FMN</name>
        <dbReference type="ChEBI" id="CHEBI:58210"/>
    </cofactor>
</comment>
<dbReference type="Gene3D" id="3.40.50.720">
    <property type="entry name" value="NAD(P)-binding Rossmann-like Domain"/>
    <property type="match status" value="1"/>
</dbReference>
<comment type="cofactor">
    <cofactor evidence="2">
        <name>[4Fe-4S] cluster</name>
        <dbReference type="ChEBI" id="CHEBI:49883"/>
    </cofactor>
</comment>
<evidence type="ECO:0000256" key="1">
    <source>
        <dbReference type="ARBA" id="ARBA00001917"/>
    </source>
</evidence>
<dbReference type="EMBL" id="JENY01000033">
    <property type="protein sequence ID" value="EXL02224.1"/>
    <property type="molecule type" value="Genomic_DNA"/>
</dbReference>
<dbReference type="Pfam" id="PF00724">
    <property type="entry name" value="Oxidored_FMN"/>
    <property type="match status" value="1"/>
</dbReference>
<gene>
    <name evidence="12" type="ORF">BG36_15775</name>
</gene>
<dbReference type="Gene3D" id="3.20.20.70">
    <property type="entry name" value="Aldolase class I"/>
    <property type="match status" value="1"/>
</dbReference>
<dbReference type="InterPro" id="IPR051793">
    <property type="entry name" value="NADH:flavin_oxidoreductase"/>
</dbReference>
<dbReference type="eggNOG" id="COG1902">
    <property type="taxonomic scope" value="Bacteria"/>
</dbReference>
<dbReference type="eggNOG" id="COG0446">
    <property type="taxonomic scope" value="Bacteria"/>
</dbReference>
<keyword evidence="8" id="KW-0408">Iron</keyword>
<dbReference type="GO" id="GO:0016491">
    <property type="term" value="F:oxidoreductase activity"/>
    <property type="evidence" value="ECO:0007669"/>
    <property type="project" value="UniProtKB-KW"/>
</dbReference>
<evidence type="ECO:0000256" key="7">
    <source>
        <dbReference type="ARBA" id="ARBA00023002"/>
    </source>
</evidence>
<evidence type="ECO:0000256" key="6">
    <source>
        <dbReference type="ARBA" id="ARBA00022723"/>
    </source>
</evidence>
<proteinExistence type="inferred from homology"/>
<dbReference type="GO" id="GO:0032259">
    <property type="term" value="P:methylation"/>
    <property type="evidence" value="ECO:0007669"/>
    <property type="project" value="UniProtKB-KW"/>
</dbReference>
<dbReference type="STRING" id="69279.BG36_15775"/>
<dbReference type="SUPFAM" id="SSF51395">
    <property type="entry name" value="FMN-linked oxidoreductases"/>
    <property type="match status" value="1"/>
</dbReference>
<dbReference type="InterPro" id="IPR036188">
    <property type="entry name" value="FAD/NAD-bd_sf"/>
</dbReference>
<reference evidence="12 13" key="1">
    <citation type="submission" date="2014-02" db="EMBL/GenBank/DDBJ databases">
        <title>Aquamicrobium defluvii Genome sequencing.</title>
        <authorList>
            <person name="Wang X."/>
        </authorList>
    </citation>
    <scope>NUCLEOTIDE SEQUENCE [LARGE SCALE GENOMIC DNA]</scope>
    <source>
        <strain evidence="12 13">W13Z1</strain>
    </source>
</reference>
<dbReference type="PATRIC" id="fig|69279.3.peg.4218"/>
<evidence type="ECO:0000256" key="8">
    <source>
        <dbReference type="ARBA" id="ARBA00023004"/>
    </source>
</evidence>
<dbReference type="Gene3D" id="3.50.50.60">
    <property type="entry name" value="FAD/NAD(P)-binding domain"/>
    <property type="match status" value="1"/>
</dbReference>
<name>A0A011SSS6_9HYPH</name>
<dbReference type="PANTHER" id="PTHR42917">
    <property type="entry name" value="2,4-DIENOYL-COA REDUCTASE"/>
    <property type="match status" value="1"/>
</dbReference>
<keyword evidence="9" id="KW-0411">Iron-sulfur</keyword>
<organism evidence="12 13">
    <name type="scientific">Aquamicrobium defluvii</name>
    <dbReference type="NCBI Taxonomy" id="69279"/>
    <lineage>
        <taxon>Bacteria</taxon>
        <taxon>Pseudomonadati</taxon>
        <taxon>Pseudomonadota</taxon>
        <taxon>Alphaproteobacteria</taxon>
        <taxon>Hyphomicrobiales</taxon>
        <taxon>Phyllobacteriaceae</taxon>
        <taxon>Aquamicrobium</taxon>
    </lineage>
</organism>
<comment type="caution">
    <text evidence="12">The sequence shown here is derived from an EMBL/GenBank/DDBJ whole genome shotgun (WGS) entry which is preliminary data.</text>
</comment>
<dbReference type="GO" id="GO:0046872">
    <property type="term" value="F:metal ion binding"/>
    <property type="evidence" value="ECO:0007669"/>
    <property type="project" value="UniProtKB-KW"/>
</dbReference>
<keyword evidence="5" id="KW-0288">FMN</keyword>
<protein>
    <submittedName>
        <fullName evidence="12">N-methylproline demethylase</fullName>
    </submittedName>
</protein>
<keyword evidence="6" id="KW-0479">Metal-binding</keyword>
<dbReference type="InterPro" id="IPR023753">
    <property type="entry name" value="FAD/NAD-binding_dom"/>
</dbReference>
<evidence type="ECO:0000256" key="3">
    <source>
        <dbReference type="ARBA" id="ARBA00011048"/>
    </source>
</evidence>
<accession>A0A011SSS6</accession>
<feature type="domain" description="NADH:flavin oxidoreductase/NADH oxidase N-terminal" evidence="10">
    <location>
        <begin position="8"/>
        <end position="341"/>
    </location>
</feature>
<dbReference type="InterPro" id="IPR001155">
    <property type="entry name" value="OxRdtase_FMN_N"/>
</dbReference>
<dbReference type="GO" id="GO:0051536">
    <property type="term" value="F:iron-sulfur cluster binding"/>
    <property type="evidence" value="ECO:0007669"/>
    <property type="project" value="UniProtKB-KW"/>
</dbReference>
<dbReference type="PRINTS" id="PR00411">
    <property type="entry name" value="PNDRDTASEI"/>
</dbReference>
<evidence type="ECO:0000313" key="13">
    <source>
        <dbReference type="Proteomes" id="UP000019849"/>
    </source>
</evidence>
<keyword evidence="12" id="KW-0808">Transferase</keyword>
<dbReference type="Pfam" id="PF07992">
    <property type="entry name" value="Pyr_redox_2"/>
    <property type="match status" value="1"/>
</dbReference>
<keyword evidence="7" id="KW-0560">Oxidoreductase</keyword>
<dbReference type="CDD" id="cd04734">
    <property type="entry name" value="OYE_like_3_FMN"/>
    <property type="match status" value="1"/>
</dbReference>
<dbReference type="GO" id="GO:0010181">
    <property type="term" value="F:FMN binding"/>
    <property type="evidence" value="ECO:0007669"/>
    <property type="project" value="InterPro"/>
</dbReference>
<evidence type="ECO:0000256" key="5">
    <source>
        <dbReference type="ARBA" id="ARBA00022643"/>
    </source>
</evidence>
<evidence type="ECO:0000313" key="12">
    <source>
        <dbReference type="EMBL" id="EXL02224.1"/>
    </source>
</evidence>
<evidence type="ECO:0000256" key="4">
    <source>
        <dbReference type="ARBA" id="ARBA00022630"/>
    </source>
</evidence>
<evidence type="ECO:0000259" key="10">
    <source>
        <dbReference type="Pfam" id="PF00724"/>
    </source>
</evidence>
<dbReference type="GO" id="GO:0008168">
    <property type="term" value="F:methyltransferase activity"/>
    <property type="evidence" value="ECO:0007669"/>
    <property type="project" value="UniProtKB-KW"/>
</dbReference>
<evidence type="ECO:0000259" key="11">
    <source>
        <dbReference type="Pfam" id="PF07992"/>
    </source>
</evidence>
<evidence type="ECO:0000256" key="9">
    <source>
        <dbReference type="ARBA" id="ARBA00023014"/>
    </source>
</evidence>
<comment type="similarity">
    <text evidence="3">In the N-terminal section; belongs to the NADH:flavin oxidoreductase/NADH oxidase family.</text>
</comment>
<dbReference type="PRINTS" id="PR00368">
    <property type="entry name" value="FADPNR"/>
</dbReference>
<feature type="domain" description="FAD/NAD(P)-binding" evidence="11">
    <location>
        <begin position="383"/>
        <end position="486"/>
    </location>
</feature>
<dbReference type="Proteomes" id="UP000019849">
    <property type="component" value="Unassembled WGS sequence"/>
</dbReference>
<dbReference type="RefSeq" id="WP_035031697.1">
    <property type="nucleotide sequence ID" value="NZ_KK073905.1"/>
</dbReference>
<dbReference type="PANTHER" id="PTHR42917:SF2">
    <property type="entry name" value="2,4-DIENOYL-COA REDUCTASE [(2E)-ENOYL-COA-PRODUCING]"/>
    <property type="match status" value="1"/>
</dbReference>
<evidence type="ECO:0000256" key="2">
    <source>
        <dbReference type="ARBA" id="ARBA00001966"/>
    </source>
</evidence>
<dbReference type="AlphaFoldDB" id="A0A011SSS6"/>
<dbReference type="InterPro" id="IPR013785">
    <property type="entry name" value="Aldolase_TIM"/>
</dbReference>
<sequence length="674" mass="74722">MSALKDPLFQSFKIKNLTLKNRMLSTSHAIGYGEDLMPKERYQLYHEEKAKGGLAMTMFGGSSNVSADSPSIFGQLNVGTDRVIPYLQEFADRIHRHDCAIMCQISHLGARAQWRAGDWLPVLGPSHYREPAHRAIAKEMDRHDIKRIIKDYGQAARRCKQGGLDGIEVLGHGHLIGQFWAPYQNTRTDEFNGSIENRARFGQMVLEEVRAQVGPDFIVGLRMMMGEGFEGGISDEDSLEFAEYYDRLGLIDFINLNYGRTDTSFGLAQYMPGMYAPLSPHLARVKAFKEKLSAPVFHACRVTDSATARYVIDQGVADMVGMTRAHIADPYIMDKVKNKQEERIRPCVGATYCSWQRLCIHNPATGRESSLPHVITPAAERKHVVVIGAGPGGLEAARVSAERGHSVTVFEAAAQAGGQLRLASSVPSRRDLIGIVDWRVSECERMGVKFHYNTYADEALVRAENPDYVVVATGGFPEAGQDVEGNDICQNSWDAIVAPNAPQGVTLVYDRTGTMVAATYAEKLIGMGGELMFVTPDLHPALETSHLDRPWLLKSLYKGKATIVRDSRVLSVAREGNRFKARIRNEYSDDIEEVVVDNVVLESGTLPATEVYDDLRQFSSNDGVTEIEAIAERRAQDLVIHPDGKFVLHRIGDAVASRDIHAAILDALRICKDF</sequence>
<dbReference type="HOGENOM" id="CLU_012153_1_2_5"/>
<dbReference type="SUPFAM" id="SSF51905">
    <property type="entry name" value="FAD/NAD(P)-binding domain"/>
    <property type="match status" value="1"/>
</dbReference>
<keyword evidence="4" id="KW-0285">Flavoprotein</keyword>